<keyword evidence="12" id="KW-1185">Reference proteome</keyword>
<dbReference type="Gene3D" id="3.10.450.350">
    <property type="match status" value="2"/>
</dbReference>
<dbReference type="InterPro" id="IPR045834">
    <property type="entry name" value="Csd3_N2"/>
</dbReference>
<dbReference type="Gene3D" id="2.70.70.10">
    <property type="entry name" value="Glucose Permease (Domain IIA)"/>
    <property type="match status" value="1"/>
</dbReference>
<dbReference type="InterPro" id="IPR007340">
    <property type="entry name" value="LysM_Opacity-associatedA"/>
</dbReference>
<comment type="cofactor">
    <cofactor evidence="1">
        <name>Zn(2+)</name>
        <dbReference type="ChEBI" id="CHEBI:29105"/>
    </cofactor>
</comment>
<keyword evidence="5" id="KW-0378">Hydrolase</keyword>
<evidence type="ECO:0000256" key="7">
    <source>
        <dbReference type="ARBA" id="ARBA00023049"/>
    </source>
</evidence>
<dbReference type="PANTHER" id="PTHR21666:SF288">
    <property type="entry name" value="CELL DIVISION PROTEIN YTFB"/>
    <property type="match status" value="1"/>
</dbReference>
<gene>
    <name evidence="11" type="ORF">GCM10022277_45600</name>
</gene>
<keyword evidence="4" id="KW-0479">Metal-binding</keyword>
<organism evidence="11 12">
    <name type="scientific">Litoribacillus peritrichatus</name>
    <dbReference type="NCBI Taxonomy" id="718191"/>
    <lineage>
        <taxon>Bacteria</taxon>
        <taxon>Pseudomonadati</taxon>
        <taxon>Pseudomonadota</taxon>
        <taxon>Gammaproteobacteria</taxon>
        <taxon>Oceanospirillales</taxon>
        <taxon>Oceanospirillaceae</taxon>
        <taxon>Litoribacillus</taxon>
    </lineage>
</organism>
<evidence type="ECO:0000256" key="2">
    <source>
        <dbReference type="ARBA" id="ARBA00004196"/>
    </source>
</evidence>
<evidence type="ECO:0000256" key="3">
    <source>
        <dbReference type="ARBA" id="ARBA00022670"/>
    </source>
</evidence>
<proteinExistence type="predicted"/>
<dbReference type="InterPro" id="IPR011055">
    <property type="entry name" value="Dup_hybrid_motif"/>
</dbReference>
<evidence type="ECO:0000259" key="8">
    <source>
        <dbReference type="Pfam" id="PF01551"/>
    </source>
</evidence>
<evidence type="ECO:0000313" key="11">
    <source>
        <dbReference type="EMBL" id="GAA3944753.1"/>
    </source>
</evidence>
<dbReference type="CDD" id="cd12797">
    <property type="entry name" value="M23_peptidase"/>
    <property type="match status" value="1"/>
</dbReference>
<evidence type="ECO:0000256" key="5">
    <source>
        <dbReference type="ARBA" id="ARBA00022801"/>
    </source>
</evidence>
<keyword evidence="6" id="KW-0862">Zinc</keyword>
<dbReference type="SUPFAM" id="SSF51261">
    <property type="entry name" value="Duplicated hybrid motif"/>
    <property type="match status" value="1"/>
</dbReference>
<feature type="domain" description="M23ase beta-sheet core" evidence="8">
    <location>
        <begin position="328"/>
        <end position="424"/>
    </location>
</feature>
<evidence type="ECO:0000259" key="9">
    <source>
        <dbReference type="Pfam" id="PF04225"/>
    </source>
</evidence>
<keyword evidence="3" id="KW-0645">Protease</keyword>
<comment type="caution">
    <text evidence="11">The sequence shown here is derived from an EMBL/GenBank/DDBJ whole genome shotgun (WGS) entry which is preliminary data.</text>
</comment>
<feature type="domain" description="Csd3-like second N-terminal" evidence="10">
    <location>
        <begin position="197"/>
        <end position="315"/>
    </location>
</feature>
<keyword evidence="7" id="KW-0482">Metalloprotease</keyword>
<sequence length="469" mass="51786">MNSQKNLTSLAKHYPKRHFVAASAVASFLLAMAILPTSESVSASRTEIDLSLPLNSDKTDSIIDTKQSSGIYVPVNSMKTTADITPISTEQEINNAPAAEEALKFTRHYTVTNGDTLALIFNKVGLTSKDVYHVAKVYKDATRLHPGEEVSFAYTADNTFKAFKHQKDKLTSNIIELKDGAYEVSEKKRTPTIEYRFAQGTINSSLFLDAQQAGLSQTTIMNFANIFGWDIDFVQDLREGDSFSLMYEEQFLDGESIGAGNIVAAEFINQGSKFQAIRHVDEFGRGNYFTPEGKSMRKAFLRSPIDFARISSHFNLRRKHPVLNRIRAHKGTDYAAARGTPIRTAGDGKVVFAGWKGGFGRCVIVQHGQGMQTLYAHMSKFNKKTKKGARVSQGQIIGYVGSSGLASGPHLHYEFRVNGVHKNPVKVKLPEASPIDKKYRNAFLADAKKWLATLESNQRAVVVASNSGN</sequence>
<evidence type="ECO:0000256" key="6">
    <source>
        <dbReference type="ARBA" id="ARBA00022833"/>
    </source>
</evidence>
<reference evidence="12" key="1">
    <citation type="journal article" date="2019" name="Int. J. Syst. Evol. Microbiol.">
        <title>The Global Catalogue of Microorganisms (GCM) 10K type strain sequencing project: providing services to taxonomists for standard genome sequencing and annotation.</title>
        <authorList>
            <consortium name="The Broad Institute Genomics Platform"/>
            <consortium name="The Broad Institute Genome Sequencing Center for Infectious Disease"/>
            <person name="Wu L."/>
            <person name="Ma J."/>
        </authorList>
    </citation>
    <scope>NUCLEOTIDE SEQUENCE [LARGE SCALE GENOMIC DNA]</scope>
    <source>
        <strain evidence="12">JCM 17551</strain>
    </source>
</reference>
<evidence type="ECO:0000259" key="10">
    <source>
        <dbReference type="Pfam" id="PF19425"/>
    </source>
</evidence>
<evidence type="ECO:0000313" key="12">
    <source>
        <dbReference type="Proteomes" id="UP001501565"/>
    </source>
</evidence>
<accession>A0ABP7NER9</accession>
<dbReference type="PANTHER" id="PTHR21666">
    <property type="entry name" value="PEPTIDASE-RELATED"/>
    <property type="match status" value="1"/>
</dbReference>
<dbReference type="InterPro" id="IPR016047">
    <property type="entry name" value="M23ase_b-sheet_dom"/>
</dbReference>
<dbReference type="RefSeq" id="WP_344800988.1">
    <property type="nucleotide sequence ID" value="NZ_BAABBN010000017.1"/>
</dbReference>
<dbReference type="Pfam" id="PF04225">
    <property type="entry name" value="LysM_OapA"/>
    <property type="match status" value="1"/>
</dbReference>
<dbReference type="EMBL" id="BAABBN010000017">
    <property type="protein sequence ID" value="GAA3944753.1"/>
    <property type="molecule type" value="Genomic_DNA"/>
</dbReference>
<protein>
    <submittedName>
        <fullName evidence="11">Peptidoglycan DD-metalloendopeptidase family protein</fullName>
    </submittedName>
</protein>
<dbReference type="Pfam" id="PF01551">
    <property type="entry name" value="Peptidase_M23"/>
    <property type="match status" value="1"/>
</dbReference>
<dbReference type="InterPro" id="IPR050570">
    <property type="entry name" value="Cell_wall_metabolism_enzyme"/>
</dbReference>
<dbReference type="Pfam" id="PF19425">
    <property type="entry name" value="Csd3_N2"/>
    <property type="match status" value="1"/>
</dbReference>
<comment type="subcellular location">
    <subcellularLocation>
        <location evidence="2">Cell envelope</location>
    </subcellularLocation>
</comment>
<evidence type="ECO:0000256" key="1">
    <source>
        <dbReference type="ARBA" id="ARBA00001947"/>
    </source>
</evidence>
<dbReference type="Proteomes" id="UP001501565">
    <property type="component" value="Unassembled WGS sequence"/>
</dbReference>
<name>A0ABP7NER9_9GAMM</name>
<evidence type="ECO:0000256" key="4">
    <source>
        <dbReference type="ARBA" id="ARBA00022723"/>
    </source>
</evidence>
<feature type="domain" description="Opacity-associated protein A LysM-like" evidence="9">
    <location>
        <begin position="107"/>
        <end position="183"/>
    </location>
</feature>